<reference evidence="1 2" key="1">
    <citation type="journal article" date="2014" name="Curr. Biol.">
        <title>The genome of the clonal raider ant Cerapachys biroi.</title>
        <authorList>
            <person name="Oxley P.R."/>
            <person name="Ji L."/>
            <person name="Fetter-Pruneda I."/>
            <person name="McKenzie S.K."/>
            <person name="Li C."/>
            <person name="Hu H."/>
            <person name="Zhang G."/>
            <person name="Kronauer D.J."/>
        </authorList>
    </citation>
    <scope>NUCLEOTIDE SEQUENCE [LARGE SCALE GENOMIC DNA]</scope>
</reference>
<dbReference type="Proteomes" id="UP000053097">
    <property type="component" value="Unassembled WGS sequence"/>
</dbReference>
<proteinExistence type="predicted"/>
<gene>
    <name evidence="1" type="ORF">X777_09371</name>
</gene>
<keyword evidence="2" id="KW-1185">Reference proteome</keyword>
<protein>
    <submittedName>
        <fullName evidence="1">Uncharacterized protein</fullName>
    </submittedName>
</protein>
<sequence length="86" mass="9653">MVMRDFRDNDRQLIMLRPNSDVLKSVQSLSSKPILTARSDTDLLAVLREVEGTARSDARDANNDVEIPNCKIACENSMDELTTTKL</sequence>
<accession>A0A026X0C8</accession>
<evidence type="ECO:0000313" key="1">
    <source>
        <dbReference type="EMBL" id="EZA61750.1"/>
    </source>
</evidence>
<dbReference type="OrthoDB" id="288203at2759"/>
<dbReference type="AlphaFoldDB" id="A0A026X0C8"/>
<evidence type="ECO:0000313" key="2">
    <source>
        <dbReference type="Proteomes" id="UP000053097"/>
    </source>
</evidence>
<organism evidence="1 2">
    <name type="scientific">Ooceraea biroi</name>
    <name type="common">Clonal raider ant</name>
    <name type="synonym">Cerapachys biroi</name>
    <dbReference type="NCBI Taxonomy" id="2015173"/>
    <lineage>
        <taxon>Eukaryota</taxon>
        <taxon>Metazoa</taxon>
        <taxon>Ecdysozoa</taxon>
        <taxon>Arthropoda</taxon>
        <taxon>Hexapoda</taxon>
        <taxon>Insecta</taxon>
        <taxon>Pterygota</taxon>
        <taxon>Neoptera</taxon>
        <taxon>Endopterygota</taxon>
        <taxon>Hymenoptera</taxon>
        <taxon>Apocrita</taxon>
        <taxon>Aculeata</taxon>
        <taxon>Formicoidea</taxon>
        <taxon>Formicidae</taxon>
        <taxon>Dorylinae</taxon>
        <taxon>Ooceraea</taxon>
    </lineage>
</organism>
<dbReference type="EMBL" id="KK107046">
    <property type="protein sequence ID" value="EZA61750.1"/>
    <property type="molecule type" value="Genomic_DNA"/>
</dbReference>
<name>A0A026X0C8_OOCBI</name>